<dbReference type="Proteomes" id="UP000234789">
    <property type="component" value="Unassembled WGS sequence"/>
</dbReference>
<dbReference type="Pfam" id="PF12867">
    <property type="entry name" value="DinB_2"/>
    <property type="match status" value="1"/>
</dbReference>
<sequence>MSAIDLQAFRQTHEQLAQAIEGLDERQLKEKEAPGKWSVTEVLAHLADHSIVVSFRIRDILADTEAGLPRFDQDRWVSGQHGNEEEAAEHLAAFAALLRANARLLERLDAGELAKRGITFKGDPIDLRGIVDGFVRHVGTHLAQIARIRRAVEAVR</sequence>
<evidence type="ECO:0000259" key="1">
    <source>
        <dbReference type="Pfam" id="PF12867"/>
    </source>
</evidence>
<protein>
    <recommendedName>
        <fullName evidence="1">DinB-like domain-containing protein</fullName>
    </recommendedName>
</protein>
<name>A0A2N5N0I9_9BACL</name>
<feature type="domain" description="DinB-like" evidence="1">
    <location>
        <begin position="8"/>
        <end position="145"/>
    </location>
</feature>
<comment type="caution">
    <text evidence="2">The sequence shown here is derived from an EMBL/GenBank/DDBJ whole genome shotgun (WGS) entry which is preliminary data.</text>
</comment>
<keyword evidence="3" id="KW-1185">Reference proteome</keyword>
<dbReference type="AlphaFoldDB" id="A0A2N5N0I9"/>
<organism evidence="2 3">
    <name type="scientific">Paenibacillus pasadenensis</name>
    <dbReference type="NCBI Taxonomy" id="217090"/>
    <lineage>
        <taxon>Bacteria</taxon>
        <taxon>Bacillati</taxon>
        <taxon>Bacillota</taxon>
        <taxon>Bacilli</taxon>
        <taxon>Bacillales</taxon>
        <taxon>Paenibacillaceae</taxon>
        <taxon>Paenibacillus</taxon>
    </lineage>
</organism>
<dbReference type="RefSeq" id="WP_028599340.1">
    <property type="nucleotide sequence ID" value="NZ_BIMM01000006.1"/>
</dbReference>
<dbReference type="Gene3D" id="1.20.120.450">
    <property type="entry name" value="dinb family like domain"/>
    <property type="match status" value="1"/>
</dbReference>
<dbReference type="SUPFAM" id="SSF109854">
    <property type="entry name" value="DinB/YfiT-like putative metalloenzymes"/>
    <property type="match status" value="1"/>
</dbReference>
<dbReference type="OrthoDB" id="2853529at2"/>
<evidence type="ECO:0000313" key="3">
    <source>
        <dbReference type="Proteomes" id="UP000234789"/>
    </source>
</evidence>
<evidence type="ECO:0000313" key="2">
    <source>
        <dbReference type="EMBL" id="PLT43850.1"/>
    </source>
</evidence>
<gene>
    <name evidence="2" type="ORF">B8V81_2281</name>
</gene>
<dbReference type="InterPro" id="IPR034660">
    <property type="entry name" value="DinB/YfiT-like"/>
</dbReference>
<dbReference type="InterPro" id="IPR024775">
    <property type="entry name" value="DinB-like"/>
</dbReference>
<reference evidence="2 3" key="1">
    <citation type="submission" date="2017-05" db="EMBL/GenBank/DDBJ databases">
        <title>Functional genome analysis of Paenibacillus pasadenensis strain R16: insights on endophytic life style and antifungal activity.</title>
        <authorList>
            <person name="Passera A."/>
            <person name="Marcolungo L."/>
            <person name="Casati P."/>
            <person name="Brasca M."/>
            <person name="Quaglino F."/>
            <person name="Delledonne M."/>
        </authorList>
    </citation>
    <scope>NUCLEOTIDE SEQUENCE [LARGE SCALE GENOMIC DNA]</scope>
    <source>
        <strain evidence="2 3">R16</strain>
    </source>
</reference>
<dbReference type="EMBL" id="NFEZ01000004">
    <property type="protein sequence ID" value="PLT43850.1"/>
    <property type="molecule type" value="Genomic_DNA"/>
</dbReference>
<proteinExistence type="predicted"/>
<accession>A0A2N5N0I9</accession>